<dbReference type="HOGENOM" id="CLU_1718100_0_0_1"/>
<keyword evidence="1" id="KW-0812">Transmembrane</keyword>
<evidence type="ECO:0000313" key="3">
    <source>
        <dbReference type="Proteomes" id="UP000019132"/>
    </source>
</evidence>
<keyword evidence="1" id="KW-0472">Membrane</keyword>
<sequence length="153" mass="17233">SAFLQKRAHLWPLQAFVEVLILFLGALTVYGLVLIERVVQTKLAVKNANKEFFDVYKTDATVATRYYKNNVKTFADLIKTHKVAVGHRPDVAILIRLVRQGHQSFVANNQAICGNGMIGMFMSGPNSLKRVIRLMVASTSPGEFDIHEEEFRL</sequence>
<feature type="transmembrane region" description="Helical" evidence="1">
    <location>
        <begin position="15"/>
        <end position="35"/>
    </location>
</feature>
<dbReference type="EMBL" id="GL376615">
    <property type="status" value="NOT_ANNOTATED_CDS"/>
    <property type="molecule type" value="Genomic_DNA"/>
</dbReference>
<accession>K3WXN3</accession>
<keyword evidence="1" id="KW-1133">Transmembrane helix</keyword>
<dbReference type="InParanoid" id="K3WXN3"/>
<dbReference type="Proteomes" id="UP000019132">
    <property type="component" value="Unassembled WGS sequence"/>
</dbReference>
<name>K3WXN3_GLOUD</name>
<dbReference type="AlphaFoldDB" id="K3WXN3"/>
<dbReference type="VEuPathDB" id="FungiDB:PYU1_G009713"/>
<dbReference type="EnsemblProtists" id="PYU1_T009731">
    <property type="protein sequence ID" value="PYU1_T009731"/>
    <property type="gene ID" value="PYU1_G009713"/>
</dbReference>
<reference evidence="3" key="2">
    <citation type="submission" date="2010-04" db="EMBL/GenBank/DDBJ databases">
        <authorList>
            <person name="Buell R."/>
            <person name="Hamilton J."/>
            <person name="Hostetler J."/>
        </authorList>
    </citation>
    <scope>NUCLEOTIDE SEQUENCE [LARGE SCALE GENOMIC DNA]</scope>
    <source>
        <strain evidence="3">DAOM:BR144</strain>
    </source>
</reference>
<reference evidence="2" key="3">
    <citation type="submission" date="2015-02" db="UniProtKB">
        <authorList>
            <consortium name="EnsemblProtists"/>
        </authorList>
    </citation>
    <scope>IDENTIFICATION</scope>
    <source>
        <strain evidence="2">DAOM BR144</strain>
    </source>
</reference>
<evidence type="ECO:0000313" key="2">
    <source>
        <dbReference type="EnsemblProtists" id="PYU1_T009731"/>
    </source>
</evidence>
<reference evidence="3" key="1">
    <citation type="journal article" date="2010" name="Genome Biol.">
        <title>Genome sequence of the necrotrophic plant pathogen Pythium ultimum reveals original pathogenicity mechanisms and effector repertoire.</title>
        <authorList>
            <person name="Levesque C.A."/>
            <person name="Brouwer H."/>
            <person name="Cano L."/>
            <person name="Hamilton J.P."/>
            <person name="Holt C."/>
            <person name="Huitema E."/>
            <person name="Raffaele S."/>
            <person name="Robideau G.P."/>
            <person name="Thines M."/>
            <person name="Win J."/>
            <person name="Zerillo M.M."/>
            <person name="Beakes G.W."/>
            <person name="Boore J.L."/>
            <person name="Busam D."/>
            <person name="Dumas B."/>
            <person name="Ferriera S."/>
            <person name="Fuerstenberg S.I."/>
            <person name="Gachon C.M."/>
            <person name="Gaulin E."/>
            <person name="Govers F."/>
            <person name="Grenville-Briggs L."/>
            <person name="Horner N."/>
            <person name="Hostetler J."/>
            <person name="Jiang R.H."/>
            <person name="Johnson J."/>
            <person name="Krajaejun T."/>
            <person name="Lin H."/>
            <person name="Meijer H.J."/>
            <person name="Moore B."/>
            <person name="Morris P."/>
            <person name="Phuntmart V."/>
            <person name="Puiu D."/>
            <person name="Shetty J."/>
            <person name="Stajich J.E."/>
            <person name="Tripathy S."/>
            <person name="Wawra S."/>
            <person name="van West P."/>
            <person name="Whitty B.R."/>
            <person name="Coutinho P.M."/>
            <person name="Henrissat B."/>
            <person name="Martin F."/>
            <person name="Thomas P.D."/>
            <person name="Tyler B.M."/>
            <person name="De Vries R.P."/>
            <person name="Kamoun S."/>
            <person name="Yandell M."/>
            <person name="Tisserat N."/>
            <person name="Buell C.R."/>
        </authorList>
    </citation>
    <scope>NUCLEOTIDE SEQUENCE</scope>
    <source>
        <strain evidence="3">DAOM:BR144</strain>
    </source>
</reference>
<evidence type="ECO:0000256" key="1">
    <source>
        <dbReference type="SAM" id="Phobius"/>
    </source>
</evidence>
<keyword evidence="3" id="KW-1185">Reference proteome</keyword>
<protein>
    <submittedName>
        <fullName evidence="2">Uncharacterized protein</fullName>
    </submittedName>
</protein>
<proteinExistence type="predicted"/>
<organism evidence="2 3">
    <name type="scientific">Globisporangium ultimum (strain ATCC 200006 / CBS 805.95 / DAOM BR144)</name>
    <name type="common">Pythium ultimum</name>
    <dbReference type="NCBI Taxonomy" id="431595"/>
    <lineage>
        <taxon>Eukaryota</taxon>
        <taxon>Sar</taxon>
        <taxon>Stramenopiles</taxon>
        <taxon>Oomycota</taxon>
        <taxon>Peronosporomycetes</taxon>
        <taxon>Pythiales</taxon>
        <taxon>Pythiaceae</taxon>
        <taxon>Globisporangium</taxon>
    </lineage>
</organism>